<evidence type="ECO:0000313" key="7">
    <source>
        <dbReference type="Proteomes" id="UP001253595"/>
    </source>
</evidence>
<evidence type="ECO:0000256" key="1">
    <source>
        <dbReference type="ARBA" id="ARBA00023015"/>
    </source>
</evidence>
<dbReference type="SUPFAM" id="SSF49785">
    <property type="entry name" value="Galactose-binding domain-like"/>
    <property type="match status" value="1"/>
</dbReference>
<keyword evidence="7" id="KW-1185">Reference proteome</keyword>
<comment type="caution">
    <text evidence="6">The sequence shown here is derived from an EMBL/GenBank/DDBJ whole genome shotgun (WGS) entry which is preliminary data.</text>
</comment>
<accession>A0ABU1UTE5</accession>
<sequence length="389" mass="44190">MQHFYNRALIALLCLLVVSGALGYLCVSKTFMQVALLPGGQADLRWQTEPQTDVYQGGSSSLRIADDTFSLNFNFTLTRQAQYPFVAVNLVFTDPKNAPVLVDLSAFDKIVFSAKCSTANTLSFSLLTFDEQVSKAGDFLSYRSPSTFFSCGPEWRAVELDLTRLETPQWWFEMFKVELSRKEYKLNKVAKLNFGSSVQTQMDMDTNVQLSEITLIGHNGFYLYLYGAFLLLLWGAYALWFFRQHTHTLIRELHNKIQRDRPLIAYQQLSVEPLRDKDRSAILHFMATRYANPELGLDAMASEIGVSRTKINDILKSELGFTFTGYLNKLRLTEAARLLAQAEDANIAEIAYSVGYKNVSYFNKLFKEEYSCTPKIYKSLCDKTPGSST</sequence>
<feature type="domain" description="HTH araC/xylS-type" evidence="5">
    <location>
        <begin position="280"/>
        <end position="380"/>
    </location>
</feature>
<keyword evidence="2" id="KW-0238">DNA-binding</keyword>
<dbReference type="InterPro" id="IPR008979">
    <property type="entry name" value="Galactose-bd-like_sf"/>
</dbReference>
<keyword evidence="1" id="KW-0805">Transcription regulation</keyword>
<dbReference type="InterPro" id="IPR020449">
    <property type="entry name" value="Tscrpt_reg_AraC-type_HTH"/>
</dbReference>
<dbReference type="PANTHER" id="PTHR43280">
    <property type="entry name" value="ARAC-FAMILY TRANSCRIPTIONAL REGULATOR"/>
    <property type="match status" value="1"/>
</dbReference>
<feature type="transmembrane region" description="Helical" evidence="4">
    <location>
        <begin position="221"/>
        <end position="242"/>
    </location>
</feature>
<evidence type="ECO:0000256" key="3">
    <source>
        <dbReference type="ARBA" id="ARBA00023163"/>
    </source>
</evidence>
<dbReference type="PRINTS" id="PR00032">
    <property type="entry name" value="HTHARAC"/>
</dbReference>
<proteinExistence type="predicted"/>
<name>A0ABU1UTE5_9GAMM</name>
<evidence type="ECO:0000256" key="2">
    <source>
        <dbReference type="ARBA" id="ARBA00023125"/>
    </source>
</evidence>
<dbReference type="Gene3D" id="1.10.10.60">
    <property type="entry name" value="Homeodomain-like"/>
    <property type="match status" value="2"/>
</dbReference>
<keyword evidence="4" id="KW-1133">Transmembrane helix</keyword>
<dbReference type="InterPro" id="IPR018060">
    <property type="entry name" value="HTH_AraC"/>
</dbReference>
<evidence type="ECO:0000256" key="4">
    <source>
        <dbReference type="SAM" id="Phobius"/>
    </source>
</evidence>
<dbReference type="Pfam" id="PF12833">
    <property type="entry name" value="HTH_18"/>
    <property type="match status" value="1"/>
</dbReference>
<dbReference type="PANTHER" id="PTHR43280:SF27">
    <property type="entry name" value="TRANSCRIPTIONAL REGULATOR MTLR"/>
    <property type="match status" value="1"/>
</dbReference>
<dbReference type="InterPro" id="IPR018062">
    <property type="entry name" value="HTH_AraC-typ_CS"/>
</dbReference>
<gene>
    <name evidence="6" type="ORF">J2X05_000460</name>
</gene>
<protein>
    <submittedName>
        <fullName evidence="6">AraC-like DNA-binding protein</fullName>
    </submittedName>
</protein>
<keyword evidence="4" id="KW-0472">Membrane</keyword>
<dbReference type="SUPFAM" id="SSF46689">
    <property type="entry name" value="Homeodomain-like"/>
    <property type="match status" value="1"/>
</dbReference>
<dbReference type="Proteomes" id="UP001253595">
    <property type="component" value="Unassembled WGS sequence"/>
</dbReference>
<dbReference type="PROSITE" id="PS01124">
    <property type="entry name" value="HTH_ARAC_FAMILY_2"/>
    <property type="match status" value="1"/>
</dbReference>
<dbReference type="RefSeq" id="WP_310068108.1">
    <property type="nucleotide sequence ID" value="NZ_JAVDVX010000001.1"/>
</dbReference>
<dbReference type="PROSITE" id="PS00041">
    <property type="entry name" value="HTH_ARAC_FAMILY_1"/>
    <property type="match status" value="1"/>
</dbReference>
<organism evidence="6 7">
    <name type="scientific">Cellvibrio fibrivorans</name>
    <dbReference type="NCBI Taxonomy" id="126350"/>
    <lineage>
        <taxon>Bacteria</taxon>
        <taxon>Pseudomonadati</taxon>
        <taxon>Pseudomonadota</taxon>
        <taxon>Gammaproteobacteria</taxon>
        <taxon>Cellvibrionales</taxon>
        <taxon>Cellvibrionaceae</taxon>
        <taxon>Cellvibrio</taxon>
    </lineage>
</organism>
<keyword evidence="4" id="KW-0812">Transmembrane</keyword>
<reference evidence="6 7" key="1">
    <citation type="submission" date="2023-07" db="EMBL/GenBank/DDBJ databases">
        <title>Sorghum-associated microbial communities from plants grown in Nebraska, USA.</title>
        <authorList>
            <person name="Schachtman D."/>
        </authorList>
    </citation>
    <scope>NUCLEOTIDE SEQUENCE [LARGE SCALE GENOMIC DNA]</scope>
    <source>
        <strain evidence="6 7">BE190</strain>
    </source>
</reference>
<dbReference type="InterPro" id="IPR009057">
    <property type="entry name" value="Homeodomain-like_sf"/>
</dbReference>
<keyword evidence="3" id="KW-0804">Transcription</keyword>
<evidence type="ECO:0000259" key="5">
    <source>
        <dbReference type="PROSITE" id="PS01124"/>
    </source>
</evidence>
<dbReference type="SMART" id="SM00342">
    <property type="entry name" value="HTH_ARAC"/>
    <property type="match status" value="1"/>
</dbReference>
<dbReference type="EMBL" id="JAVDVX010000001">
    <property type="protein sequence ID" value="MDR7088457.1"/>
    <property type="molecule type" value="Genomic_DNA"/>
</dbReference>
<evidence type="ECO:0000313" key="6">
    <source>
        <dbReference type="EMBL" id="MDR7088457.1"/>
    </source>
</evidence>